<sequence length="1639" mass="187496">MATQLGNNVLRTSTQYEISQYLRNVTSTSSVESISQHLLLAIEQGSIDPTVFSVYLGVAKSPIAIQQALKQSISVQIRRAGIKRLQKELRSPQWRKTWVGLGNVRGLLALMSDFSVFEVRFLCKMLFRFAKGTEVIEKREKVTELLKSLQPWLFPDAAHPNPDRRPLAKYYLNLVPGTSPEFVEAMLLNKLRLVLPQASRHLLMQYQYNVLRELCLQTIFGDAFDGREWLADLLQRFPSATGKEPRFSASMQFSMDVLRRLVKQDRSFFPDSQFIPHLVEPLLRRAKKRRVDWTYMQQIVDKAVAYLETHPDAAKLLSFNHGGFVHLVCQFWSHEPAVFEESLSVLLRLAHNKRAAYSPDVKGYENLFKGVKRSHRYALLRLCFLAAGKIGEGGDLNVDENLKNMTVTMLPVMFDQLDSNRALESFTRLRRARGDENLLGCGSYGSIMNTNPTPNGSGGDPNLYQVVLTYRDGGDGEALEMGKKFVEERKEKAVTSSDQTQRAFYAQSALNYAIASGSLKLYRETLIWTRRFVRDPHTVPALYQYHTNEAKALLSAIPRTIPKYLDVQALRQRIIEANETLWVLFETACSASREPSFALHHWNGTLSLIFETVEARVNRSTSLKVLNLSDDDVYNIIWDDTLHLLIKVEKETLNSGHERLDNNTMNGPLGFQYTRVEVKNVPPSTFRFFDNLAKARDQIWRNYRPTVFPAAATLPEPYPCGLPIQHLTGPFATRPSSPEILTPYIAARANAAVFLDPEKAFVPFPEDGDTEAAIGQFIDDFEVALHILIPQSLPQEEKKKRAKLVWAHVGGPLSQTRMDPNEAVRYWELRNMDDDFKALWPHEDPPKFENYPIIPNVDEQSEVVEWNPLPPQQEKIKARPLEITYIDLSKDIGVRQQNNPSVHARLLRYNPVVPEKSFHQEHIWSHRTSSKLRELREGQVASALLYIDTKDHATSRILSSPFPSVNDLRYPSIYLDDQFLARSDLNVDSALSMIERHIYSVPPTLLAQLTQNTLDALDDVGPIQHTSIDLENLAFRLVDLLTKSDRPELASEFAIRTIIQLPDASSWHRRLLSRTFLRRLPASQSRACIEAFANAIITKLQEQEEARKTKTAEASAETTTQGTENVASKPYIKITTVKYLAQLLNSADFVSDEFTIDTLRGIAQNASHIDIQVNVVESMLSMLKTCLPEDDSENVDRSLPRKILSALETTIPLAGSLDERKPLTDEGWAEYERQNELPEVNHDSRRPSPMLCALMGFSAAVNNDFTWHNELIHRIVLPAISTLQDNTTRWLQLFLRRFPDANIELAKLPPVPQKQHVIEYLLESGTQYLPSLILDQHVQYMLFNISPPPEISAFNKIISETPEYRSRADCRYWLSLFNNGPGVLSSSLKLPWFLGKDFKPSQVEDGITVEQIRRLLLTQFQALVTADDYDFYYLGNLTRQLEPPFNDYYLNDDDRKAWLENAKPVVEAMIHYVEQFRTREWQRDPERRPQVLPDTFEMRLWLLKYPGLPIPGEQEEKCKEFASQILALTDRISGSPYHEKFAEIKSALSRVTGKDRPIVACYLGDISKTRLSWLTMQDQLRIELAEHLLRDADDPNAKEIFERTKSMVESWKRSENEDVRRRGFGLARVGLFSFSSMFD</sequence>
<gene>
    <name evidence="1" type="ORF">K469DRAFT_596421</name>
</gene>
<dbReference type="EMBL" id="ML994667">
    <property type="protein sequence ID" value="KAF2179385.1"/>
    <property type="molecule type" value="Genomic_DNA"/>
</dbReference>
<proteinExistence type="predicted"/>
<organism evidence="1 2">
    <name type="scientific">Zopfia rhizophila CBS 207.26</name>
    <dbReference type="NCBI Taxonomy" id="1314779"/>
    <lineage>
        <taxon>Eukaryota</taxon>
        <taxon>Fungi</taxon>
        <taxon>Dikarya</taxon>
        <taxon>Ascomycota</taxon>
        <taxon>Pezizomycotina</taxon>
        <taxon>Dothideomycetes</taxon>
        <taxon>Dothideomycetes incertae sedis</taxon>
        <taxon>Zopfiaceae</taxon>
        <taxon>Zopfia</taxon>
    </lineage>
</organism>
<accession>A0A6A6DJT7</accession>
<protein>
    <submittedName>
        <fullName evidence="1">Uncharacterized protein</fullName>
    </submittedName>
</protein>
<dbReference type="OrthoDB" id="2549237at2759"/>
<evidence type="ECO:0000313" key="1">
    <source>
        <dbReference type="EMBL" id="KAF2179385.1"/>
    </source>
</evidence>
<reference evidence="1" key="1">
    <citation type="journal article" date="2020" name="Stud. Mycol.">
        <title>101 Dothideomycetes genomes: a test case for predicting lifestyles and emergence of pathogens.</title>
        <authorList>
            <person name="Haridas S."/>
            <person name="Albert R."/>
            <person name="Binder M."/>
            <person name="Bloem J."/>
            <person name="Labutti K."/>
            <person name="Salamov A."/>
            <person name="Andreopoulos B."/>
            <person name="Baker S."/>
            <person name="Barry K."/>
            <person name="Bills G."/>
            <person name="Bluhm B."/>
            <person name="Cannon C."/>
            <person name="Castanera R."/>
            <person name="Culley D."/>
            <person name="Daum C."/>
            <person name="Ezra D."/>
            <person name="Gonzalez J."/>
            <person name="Henrissat B."/>
            <person name="Kuo A."/>
            <person name="Liang C."/>
            <person name="Lipzen A."/>
            <person name="Lutzoni F."/>
            <person name="Magnuson J."/>
            <person name="Mondo S."/>
            <person name="Nolan M."/>
            <person name="Ohm R."/>
            <person name="Pangilinan J."/>
            <person name="Park H.-J."/>
            <person name="Ramirez L."/>
            <person name="Alfaro M."/>
            <person name="Sun H."/>
            <person name="Tritt A."/>
            <person name="Yoshinaga Y."/>
            <person name="Zwiers L.-H."/>
            <person name="Turgeon B."/>
            <person name="Goodwin S."/>
            <person name="Spatafora J."/>
            <person name="Crous P."/>
            <person name="Grigoriev I."/>
        </authorList>
    </citation>
    <scope>NUCLEOTIDE SEQUENCE</scope>
    <source>
        <strain evidence="1">CBS 207.26</strain>
    </source>
</reference>
<evidence type="ECO:0000313" key="2">
    <source>
        <dbReference type="Proteomes" id="UP000800200"/>
    </source>
</evidence>
<keyword evidence="2" id="KW-1185">Reference proteome</keyword>
<dbReference type="Proteomes" id="UP000800200">
    <property type="component" value="Unassembled WGS sequence"/>
</dbReference>
<name>A0A6A6DJT7_9PEZI</name>